<keyword evidence="7" id="KW-1185">Reference proteome</keyword>
<proteinExistence type="predicted"/>
<evidence type="ECO:0000256" key="1">
    <source>
        <dbReference type="ARBA" id="ARBA00022723"/>
    </source>
</evidence>
<accession>A0ABD1S014</accession>
<name>A0ABD1S014_9LAMI</name>
<dbReference type="Gene3D" id="3.30.40.10">
    <property type="entry name" value="Zinc/RING finger domain, C3HC4 (zinc finger)"/>
    <property type="match status" value="1"/>
</dbReference>
<feature type="domain" description="RING-type" evidence="5">
    <location>
        <begin position="251"/>
        <end position="289"/>
    </location>
</feature>
<dbReference type="CDD" id="cd16649">
    <property type="entry name" value="mRING-HC-C3HC5_CGRF1-like"/>
    <property type="match status" value="1"/>
</dbReference>
<keyword evidence="2 4" id="KW-0863">Zinc-finger</keyword>
<dbReference type="Pfam" id="PF13920">
    <property type="entry name" value="zf-C3HC4_3"/>
    <property type="match status" value="1"/>
</dbReference>
<gene>
    <name evidence="6" type="ORF">Fot_37816</name>
</gene>
<dbReference type="Proteomes" id="UP001604277">
    <property type="component" value="Unassembled WGS sequence"/>
</dbReference>
<dbReference type="InterPro" id="IPR013083">
    <property type="entry name" value="Znf_RING/FYVE/PHD"/>
</dbReference>
<dbReference type="InterPro" id="IPR001841">
    <property type="entry name" value="Znf_RING"/>
</dbReference>
<evidence type="ECO:0000313" key="6">
    <source>
        <dbReference type="EMBL" id="KAL2494059.1"/>
    </source>
</evidence>
<dbReference type="AlphaFoldDB" id="A0ABD1S014"/>
<evidence type="ECO:0000259" key="5">
    <source>
        <dbReference type="PROSITE" id="PS50089"/>
    </source>
</evidence>
<evidence type="ECO:0000313" key="7">
    <source>
        <dbReference type="Proteomes" id="UP001604277"/>
    </source>
</evidence>
<keyword evidence="1" id="KW-0479">Metal-binding</keyword>
<keyword evidence="3" id="KW-0862">Zinc</keyword>
<dbReference type="PANTHER" id="PTHR42647">
    <property type="entry name" value="SBP (S-RIBONUCLEASE BINDING PROTEIN) FAMILY PROTEIN"/>
    <property type="match status" value="1"/>
</dbReference>
<organism evidence="6 7">
    <name type="scientific">Forsythia ovata</name>
    <dbReference type="NCBI Taxonomy" id="205694"/>
    <lineage>
        <taxon>Eukaryota</taxon>
        <taxon>Viridiplantae</taxon>
        <taxon>Streptophyta</taxon>
        <taxon>Embryophyta</taxon>
        <taxon>Tracheophyta</taxon>
        <taxon>Spermatophyta</taxon>
        <taxon>Magnoliopsida</taxon>
        <taxon>eudicotyledons</taxon>
        <taxon>Gunneridae</taxon>
        <taxon>Pentapetalae</taxon>
        <taxon>asterids</taxon>
        <taxon>lamiids</taxon>
        <taxon>Lamiales</taxon>
        <taxon>Oleaceae</taxon>
        <taxon>Forsythieae</taxon>
        <taxon>Forsythia</taxon>
    </lineage>
</organism>
<evidence type="ECO:0000256" key="2">
    <source>
        <dbReference type="ARBA" id="ARBA00022771"/>
    </source>
</evidence>
<dbReference type="GO" id="GO:0008270">
    <property type="term" value="F:zinc ion binding"/>
    <property type="evidence" value="ECO:0007669"/>
    <property type="project" value="UniProtKB-KW"/>
</dbReference>
<comment type="caution">
    <text evidence="6">The sequence shown here is derived from an EMBL/GenBank/DDBJ whole genome shotgun (WGS) entry which is preliminary data.</text>
</comment>
<dbReference type="PANTHER" id="PTHR42647:SF55">
    <property type="entry name" value="BOI-RELATED E3 UBIQUITIN-PROTEIN LIGASE 1"/>
    <property type="match status" value="1"/>
</dbReference>
<protein>
    <submittedName>
        <fullName evidence="6">BOI-related E3 ubiquitin-protein ligase</fullName>
    </submittedName>
</protein>
<evidence type="ECO:0000256" key="4">
    <source>
        <dbReference type="PROSITE-ProRule" id="PRU00175"/>
    </source>
</evidence>
<reference evidence="7" key="1">
    <citation type="submission" date="2024-07" db="EMBL/GenBank/DDBJ databases">
        <title>Two chromosome-level genome assemblies of Korean endemic species Abeliophyllum distichum and Forsythia ovata (Oleaceae).</title>
        <authorList>
            <person name="Jang H."/>
        </authorList>
    </citation>
    <scope>NUCLEOTIDE SEQUENCE [LARGE SCALE GENOMIC DNA]</scope>
</reference>
<dbReference type="PROSITE" id="PS50089">
    <property type="entry name" value="ZF_RING_2"/>
    <property type="match status" value="1"/>
</dbReference>
<evidence type="ECO:0000256" key="3">
    <source>
        <dbReference type="ARBA" id="ARBA00022833"/>
    </source>
</evidence>
<dbReference type="EMBL" id="JBFOLJ010000011">
    <property type="protein sequence ID" value="KAL2494059.1"/>
    <property type="molecule type" value="Genomic_DNA"/>
</dbReference>
<sequence>MAIETGHLNVFPPQLISNGDLMNPSNHGNAFAVNPQRSSSGFSFCQTLPGNLVPIYESRFCDSVQPKTSMITDSGNTFNIRKRDRDSMDQLYEASNSPVLHQIRQHQLEIDSIISQHTKKIRVELEERQKQHARLVLATIGEAVTKKLKEKDEQIQRMGKLNLVLQERVKSLYVENHLWRDMAQTNEATAISLRTNLEQVLAHVSDSVGVGGGAVQEVEEDVESCCGSNDYGRDNEDADVGNNRRYSDWTCRRCGERESTVLLMPCRHLCLCYICGSGCHGLKSCPVCNCAMNGTLHVNMSS</sequence>